<protein>
    <submittedName>
        <fullName evidence="1">Uncharacterized protein</fullName>
    </submittedName>
</protein>
<dbReference type="EMBL" id="OX465084">
    <property type="protein sequence ID" value="CAI9299595.1"/>
    <property type="molecule type" value="Genomic_DNA"/>
</dbReference>
<evidence type="ECO:0000313" key="1">
    <source>
        <dbReference type="EMBL" id="CAI9299595.1"/>
    </source>
</evidence>
<reference evidence="1" key="1">
    <citation type="submission" date="2023-04" db="EMBL/GenBank/DDBJ databases">
        <authorList>
            <person name="Vijverberg K."/>
            <person name="Xiong W."/>
            <person name="Schranz E."/>
        </authorList>
    </citation>
    <scope>NUCLEOTIDE SEQUENCE</scope>
</reference>
<dbReference type="AlphaFoldDB" id="A0AA35ZVE8"/>
<accession>A0AA35ZVE8</accession>
<evidence type="ECO:0000313" key="2">
    <source>
        <dbReference type="Proteomes" id="UP001177003"/>
    </source>
</evidence>
<dbReference type="Proteomes" id="UP001177003">
    <property type="component" value="Chromosome 8"/>
</dbReference>
<keyword evidence="2" id="KW-1185">Reference proteome</keyword>
<organism evidence="1 2">
    <name type="scientific">Lactuca saligna</name>
    <name type="common">Willowleaf lettuce</name>
    <dbReference type="NCBI Taxonomy" id="75948"/>
    <lineage>
        <taxon>Eukaryota</taxon>
        <taxon>Viridiplantae</taxon>
        <taxon>Streptophyta</taxon>
        <taxon>Embryophyta</taxon>
        <taxon>Tracheophyta</taxon>
        <taxon>Spermatophyta</taxon>
        <taxon>Magnoliopsida</taxon>
        <taxon>eudicotyledons</taxon>
        <taxon>Gunneridae</taxon>
        <taxon>Pentapetalae</taxon>
        <taxon>asterids</taxon>
        <taxon>campanulids</taxon>
        <taxon>Asterales</taxon>
        <taxon>Asteraceae</taxon>
        <taxon>Cichorioideae</taxon>
        <taxon>Cichorieae</taxon>
        <taxon>Lactucinae</taxon>
        <taxon>Lactuca</taxon>
    </lineage>
</organism>
<sequence length="146" mass="16679">MILDLDAFCYNALLRPMIECLRFSSLVNGLTMVEEVPLIHLYKAFSATLYNKLDDGIYFEVSNHKTSISMPHFYKLLGLITPEISVNPELIPAISITGMFFQMGYTGDISLHSKFKKSFFIATVEWVIYPFVQEFIGKGFKLSQCQ</sequence>
<name>A0AA35ZVE8_LACSI</name>
<proteinExistence type="predicted"/>
<gene>
    <name evidence="1" type="ORF">LSALG_LOCUS38292</name>
</gene>